<dbReference type="InterPro" id="IPR008557">
    <property type="entry name" value="PhoX"/>
</dbReference>
<evidence type="ECO:0000313" key="4">
    <source>
        <dbReference type="Proteomes" id="UP000032668"/>
    </source>
</evidence>
<dbReference type="AlphaFoldDB" id="A0A0D6PBS1"/>
<dbReference type="Pfam" id="PF05787">
    <property type="entry name" value="PhoX"/>
    <property type="match status" value="1"/>
</dbReference>
<dbReference type="SUPFAM" id="SSF50956">
    <property type="entry name" value="Thermostable phytase (3-phytase)"/>
    <property type="match status" value="1"/>
</dbReference>
<evidence type="ECO:0000313" key="3">
    <source>
        <dbReference type="EMBL" id="GAN78648.1"/>
    </source>
</evidence>
<organism evidence="3 4">
    <name type="scientific">Acidocella aminolytica 101 = DSM 11237</name>
    <dbReference type="NCBI Taxonomy" id="1120923"/>
    <lineage>
        <taxon>Bacteria</taxon>
        <taxon>Pseudomonadati</taxon>
        <taxon>Pseudomonadota</taxon>
        <taxon>Alphaproteobacteria</taxon>
        <taxon>Acetobacterales</taxon>
        <taxon>Acidocellaceae</taxon>
        <taxon>Acidocella</taxon>
    </lineage>
</organism>
<dbReference type="Gene3D" id="2.120.10.30">
    <property type="entry name" value="TolB, C-terminal domain"/>
    <property type="match status" value="1"/>
</dbReference>
<dbReference type="OrthoDB" id="9801383at2"/>
<dbReference type="PANTHER" id="PTHR35399">
    <property type="entry name" value="SLR8030 PROTEIN"/>
    <property type="match status" value="1"/>
</dbReference>
<dbReference type="Proteomes" id="UP000032668">
    <property type="component" value="Unassembled WGS sequence"/>
</dbReference>
<sequence length="517" mass="53382">MRRRPLLLSGLAALTAGGAKAQSVYAGPSNIQKPALDDKIGAGFSRRVIARWGGLLQPNAPPFTPNALTVSQASNQFPYDAVIAALLSPPQAQDGIPRLVLVTANPTAPARMLFPAGTDNAAVAGREQGVTVVNLQYLSGRWVTVVGGYQTRRLSDGTLCQLSGPAVGQVGSTVQGVLAVNGGSPTPWGSVLLAEGDASHWLARLADLEFGYSAPENASRFGWVVEFDPLDPLSIPVKHTALGRIARADVLATTTKDGRAVVFFTQDSKAGMMFRFVADGTALDSGTISVAVLGGDGIDWVSLSNDVPSLVGLENTGVTVGGEIFDAPGGLALSEDGGKLYLACGGNAARTVTDTLNPRTGSDDGHVVQFTLPGSDPAAEHFPASLVLIAGDPVTARGTQYGPGSQAWLRKPRRLAIDPAGNLWIGTDQHGDTTKTADGLFMMQTSGPAQGALAYAYLAPIGAAAGGAAFDANTKTAFGAVRHPGATPEASFANPATRWPTLRPDMPPQTTIISLTT</sequence>
<accession>A0A0D6PBS1</accession>
<feature type="compositionally biased region" description="Polar residues" evidence="1">
    <location>
        <begin position="508"/>
        <end position="517"/>
    </location>
</feature>
<dbReference type="STRING" id="1120923.SAMN02746095_00459"/>
<evidence type="ECO:0008006" key="5">
    <source>
        <dbReference type="Google" id="ProtNLM"/>
    </source>
</evidence>
<feature type="chain" id="PRO_5010321268" description="Phosphatase" evidence="2">
    <location>
        <begin position="22"/>
        <end position="517"/>
    </location>
</feature>
<evidence type="ECO:0000256" key="1">
    <source>
        <dbReference type="SAM" id="MobiDB-lite"/>
    </source>
</evidence>
<name>A0A0D6PBS1_9PROT</name>
<feature type="signal peptide" evidence="2">
    <location>
        <begin position="1"/>
        <end position="21"/>
    </location>
</feature>
<proteinExistence type="predicted"/>
<dbReference type="EMBL" id="BANC01000005">
    <property type="protein sequence ID" value="GAN78648.1"/>
    <property type="molecule type" value="Genomic_DNA"/>
</dbReference>
<reference evidence="3 4" key="1">
    <citation type="submission" date="2012-11" db="EMBL/GenBank/DDBJ databases">
        <title>Whole genome sequence of Acidocella aminolytica 101 = DSM 11237.</title>
        <authorList>
            <person name="Azuma Y."/>
            <person name="Higashiura N."/>
            <person name="Hirakawa H."/>
            <person name="Matsushita K."/>
        </authorList>
    </citation>
    <scope>NUCLEOTIDE SEQUENCE [LARGE SCALE GENOMIC DNA]</scope>
    <source>
        <strain evidence="4">101 / DSM 11237</strain>
    </source>
</reference>
<dbReference type="PANTHER" id="PTHR35399:SF2">
    <property type="entry name" value="DUF839 DOMAIN-CONTAINING PROTEIN"/>
    <property type="match status" value="1"/>
</dbReference>
<feature type="region of interest" description="Disordered" evidence="1">
    <location>
        <begin position="489"/>
        <end position="517"/>
    </location>
</feature>
<gene>
    <name evidence="3" type="ORF">Aam_005_047</name>
</gene>
<keyword evidence="4" id="KW-1185">Reference proteome</keyword>
<keyword evidence="2" id="KW-0732">Signal</keyword>
<dbReference type="InterPro" id="IPR011042">
    <property type="entry name" value="6-blade_b-propeller_TolB-like"/>
</dbReference>
<protein>
    <recommendedName>
        <fullName evidence="5">Phosphatase</fullName>
    </recommendedName>
</protein>
<evidence type="ECO:0000256" key="2">
    <source>
        <dbReference type="SAM" id="SignalP"/>
    </source>
</evidence>
<comment type="caution">
    <text evidence="3">The sequence shown here is derived from an EMBL/GenBank/DDBJ whole genome shotgun (WGS) entry which is preliminary data.</text>
</comment>
<dbReference type="RefSeq" id="WP_048877142.1">
    <property type="nucleotide sequence ID" value="NZ_BANC01000005.1"/>
</dbReference>